<feature type="domain" description="Response regulatory" evidence="3">
    <location>
        <begin position="5"/>
        <end position="119"/>
    </location>
</feature>
<accession>A0A7V5H1P7</accession>
<name>A0A7V5H1P7_CALAY</name>
<dbReference type="PANTHER" id="PTHR44591:SF3">
    <property type="entry name" value="RESPONSE REGULATORY DOMAIN-CONTAINING PROTEIN"/>
    <property type="match status" value="1"/>
</dbReference>
<feature type="non-terminal residue" evidence="4">
    <location>
        <position position="123"/>
    </location>
</feature>
<dbReference type="InterPro" id="IPR011006">
    <property type="entry name" value="CheY-like_superfamily"/>
</dbReference>
<dbReference type="Pfam" id="PF00072">
    <property type="entry name" value="Response_reg"/>
    <property type="match status" value="1"/>
</dbReference>
<dbReference type="InterPro" id="IPR001789">
    <property type="entry name" value="Sig_transdc_resp-reg_receiver"/>
</dbReference>
<evidence type="ECO:0000256" key="1">
    <source>
        <dbReference type="ARBA" id="ARBA00022553"/>
    </source>
</evidence>
<dbReference type="InterPro" id="IPR050595">
    <property type="entry name" value="Bact_response_regulator"/>
</dbReference>
<dbReference type="Proteomes" id="UP000886111">
    <property type="component" value="Unassembled WGS sequence"/>
</dbReference>
<keyword evidence="1 2" id="KW-0597">Phosphoprotein</keyword>
<evidence type="ECO:0000313" key="4">
    <source>
        <dbReference type="EMBL" id="HHE54150.1"/>
    </source>
</evidence>
<dbReference type="CDD" id="cd00156">
    <property type="entry name" value="REC"/>
    <property type="match status" value="1"/>
</dbReference>
<dbReference type="AlphaFoldDB" id="A0A7V5H1P7"/>
<evidence type="ECO:0000259" key="3">
    <source>
        <dbReference type="PROSITE" id="PS50110"/>
    </source>
</evidence>
<proteinExistence type="predicted"/>
<gene>
    <name evidence="4" type="ORF">ENL21_00075</name>
</gene>
<evidence type="ECO:0000256" key="2">
    <source>
        <dbReference type="PROSITE-ProRule" id="PRU00169"/>
    </source>
</evidence>
<dbReference type="PANTHER" id="PTHR44591">
    <property type="entry name" value="STRESS RESPONSE REGULATOR PROTEIN 1"/>
    <property type="match status" value="1"/>
</dbReference>
<dbReference type="PROSITE" id="PS50110">
    <property type="entry name" value="RESPONSE_REGULATORY"/>
    <property type="match status" value="1"/>
</dbReference>
<organism evidence="4">
    <name type="scientific">Caldithrix abyssi</name>
    <dbReference type="NCBI Taxonomy" id="187145"/>
    <lineage>
        <taxon>Bacteria</taxon>
        <taxon>Pseudomonadati</taxon>
        <taxon>Calditrichota</taxon>
        <taxon>Calditrichia</taxon>
        <taxon>Calditrichales</taxon>
        <taxon>Calditrichaceae</taxon>
        <taxon>Caldithrix</taxon>
    </lineage>
</organism>
<sequence length="123" mass="14095">MSDFTILLIDDEPAQLISLKTFLKRRNYTIFTAESGTEGLKILQNNPVDLVLTDYRMPDISGLEVVKQAQQINPEIPVVVITAYSQIEEAFQVRKEGAFDYLSKPIYLDALEVLIKKARERQY</sequence>
<feature type="modified residue" description="4-aspartylphosphate" evidence="2">
    <location>
        <position position="54"/>
    </location>
</feature>
<reference evidence="4" key="1">
    <citation type="journal article" date="2020" name="mSystems">
        <title>Genome- and Community-Level Interaction Insights into Carbon Utilization and Element Cycling Functions of Hydrothermarchaeota in Hydrothermal Sediment.</title>
        <authorList>
            <person name="Zhou Z."/>
            <person name="Liu Y."/>
            <person name="Xu W."/>
            <person name="Pan J."/>
            <person name="Luo Z.H."/>
            <person name="Li M."/>
        </authorList>
    </citation>
    <scope>NUCLEOTIDE SEQUENCE [LARGE SCALE GENOMIC DNA]</scope>
    <source>
        <strain evidence="4">HyVt-76</strain>
    </source>
</reference>
<dbReference type="SMART" id="SM00448">
    <property type="entry name" value="REC"/>
    <property type="match status" value="1"/>
</dbReference>
<dbReference type="GO" id="GO:0000160">
    <property type="term" value="P:phosphorelay signal transduction system"/>
    <property type="evidence" value="ECO:0007669"/>
    <property type="project" value="InterPro"/>
</dbReference>
<dbReference type="SUPFAM" id="SSF52172">
    <property type="entry name" value="CheY-like"/>
    <property type="match status" value="1"/>
</dbReference>
<dbReference type="EMBL" id="DRTD01000005">
    <property type="protein sequence ID" value="HHE54150.1"/>
    <property type="molecule type" value="Genomic_DNA"/>
</dbReference>
<protein>
    <submittedName>
        <fullName evidence="4">Response regulator</fullName>
    </submittedName>
</protein>
<comment type="caution">
    <text evidence="4">The sequence shown here is derived from an EMBL/GenBank/DDBJ whole genome shotgun (WGS) entry which is preliminary data.</text>
</comment>
<dbReference type="Gene3D" id="3.40.50.2300">
    <property type="match status" value="1"/>
</dbReference>